<reference evidence="4" key="2">
    <citation type="submission" date="2022-10" db="EMBL/GenBank/DDBJ databases">
        <authorList>
            <consortium name="ENA_rothamsted_submissions"/>
            <consortium name="culmorum"/>
            <person name="King R."/>
        </authorList>
    </citation>
    <scope>NUCLEOTIDE SEQUENCE</scope>
</reference>
<keyword evidence="5" id="KW-1185">Reference proteome</keyword>
<gene>
    <name evidence="4" type="ORF">PHAECO_LOCUS9521</name>
</gene>
<dbReference type="PRINTS" id="PR01951">
    <property type="entry name" value="LANCEUKARYTE"/>
</dbReference>
<dbReference type="InterPro" id="IPR012341">
    <property type="entry name" value="6hp_glycosidase-like_sf"/>
</dbReference>
<feature type="binding site" evidence="3">
    <location>
        <position position="351"/>
    </location>
    <ligand>
        <name>Zn(2+)</name>
        <dbReference type="ChEBI" id="CHEBI:29105"/>
    </ligand>
</feature>
<dbReference type="GO" id="GO:0046872">
    <property type="term" value="F:metal ion binding"/>
    <property type="evidence" value="ECO:0007669"/>
    <property type="project" value="UniProtKB-KW"/>
</dbReference>
<dbReference type="CDD" id="cd04794">
    <property type="entry name" value="euk_LANCL"/>
    <property type="match status" value="1"/>
</dbReference>
<evidence type="ECO:0000256" key="2">
    <source>
        <dbReference type="ARBA" id="ARBA00069999"/>
    </source>
</evidence>
<keyword evidence="3" id="KW-0479">Metal-binding</keyword>
<dbReference type="InterPro" id="IPR007822">
    <property type="entry name" value="LANC-like"/>
</dbReference>
<accession>A0A9P0DVS8</accession>
<dbReference type="FunFam" id="1.50.10.10:FF:000012">
    <property type="entry name" value="LanC-like protein 3"/>
    <property type="match status" value="1"/>
</dbReference>
<evidence type="ECO:0000313" key="5">
    <source>
        <dbReference type="Proteomes" id="UP001153737"/>
    </source>
</evidence>
<organism evidence="4 5">
    <name type="scientific">Phaedon cochleariae</name>
    <name type="common">Mustard beetle</name>
    <dbReference type="NCBI Taxonomy" id="80249"/>
    <lineage>
        <taxon>Eukaryota</taxon>
        <taxon>Metazoa</taxon>
        <taxon>Ecdysozoa</taxon>
        <taxon>Arthropoda</taxon>
        <taxon>Hexapoda</taxon>
        <taxon>Insecta</taxon>
        <taxon>Pterygota</taxon>
        <taxon>Neoptera</taxon>
        <taxon>Endopterygota</taxon>
        <taxon>Coleoptera</taxon>
        <taxon>Polyphaga</taxon>
        <taxon>Cucujiformia</taxon>
        <taxon>Chrysomeloidea</taxon>
        <taxon>Chrysomelidae</taxon>
        <taxon>Chrysomelinae</taxon>
        <taxon>Chrysomelini</taxon>
        <taxon>Phaedon</taxon>
    </lineage>
</organism>
<sequence>MLKELRTFTSGLQKQFGSMASYRIRHFPNPKPDYDEESPLPQVPAVEIIANLTDIVTKIVQGVKPTEKNAGDGIYLGTAGIAYMFYHLCKIPTLSMSKREYLNKGIEYLKPAINVASCAATRTKEVPSFILGNCGIYAVAAVIYKAVGDDPQSSQFRQLYYDAAKICKEAKFLDCGSDELFVGRAGYVLGALWLSKETDTPIQKQDIYEICKIIMKSGRDYSQSHQSPCPLMYSYYQVEYLGAAHGLCSILQVLMSVPGYLDANALDAVDIKRCIDFLLSIQDKEGNFPSATDEIGHQCDLVHWCHGAGGTAYMMAKAYLVFKEEKYLNSLRLMADLIWEKGLLKKGPGICHGVAGNGYVFLLLYRLTREPKSLYRAIQFYKFLGTEEFQNGARTPDAPYSLYEGLAGTACFFADLTSPLHATFPFLDVF</sequence>
<dbReference type="SMART" id="SM01260">
    <property type="entry name" value="LANC_like"/>
    <property type="match status" value="1"/>
</dbReference>
<dbReference type="AlphaFoldDB" id="A0A9P0DVS8"/>
<reference evidence="4" key="1">
    <citation type="submission" date="2022-01" db="EMBL/GenBank/DDBJ databases">
        <authorList>
            <person name="King R."/>
        </authorList>
    </citation>
    <scope>NUCLEOTIDE SEQUENCE</scope>
</reference>
<dbReference type="GO" id="GO:0005886">
    <property type="term" value="C:plasma membrane"/>
    <property type="evidence" value="ECO:0007669"/>
    <property type="project" value="TreeGrafter"/>
</dbReference>
<dbReference type="GO" id="GO:0005975">
    <property type="term" value="P:carbohydrate metabolic process"/>
    <property type="evidence" value="ECO:0007669"/>
    <property type="project" value="InterPro"/>
</dbReference>
<evidence type="ECO:0000313" key="4">
    <source>
        <dbReference type="EMBL" id="CAH1169532.1"/>
    </source>
</evidence>
<proteinExistence type="inferred from homology"/>
<dbReference type="InterPro" id="IPR020464">
    <property type="entry name" value="LanC-like_prot_euk"/>
</dbReference>
<feature type="binding site" evidence="3">
    <location>
        <position position="305"/>
    </location>
    <ligand>
        <name>Zn(2+)</name>
        <dbReference type="ChEBI" id="CHEBI:29105"/>
    </ligand>
</feature>
<keyword evidence="3" id="KW-0862">Zinc</keyword>
<evidence type="ECO:0000256" key="3">
    <source>
        <dbReference type="PIRSR" id="PIRSR607822-1"/>
    </source>
</evidence>
<dbReference type="SUPFAM" id="SSF158745">
    <property type="entry name" value="LanC-like"/>
    <property type="match status" value="1"/>
</dbReference>
<dbReference type="PANTHER" id="PTHR12736">
    <property type="entry name" value="LANC-LIKE PROTEIN"/>
    <property type="match status" value="1"/>
</dbReference>
<dbReference type="Pfam" id="PF05147">
    <property type="entry name" value="LANC_like"/>
    <property type="match status" value="1"/>
</dbReference>
<dbReference type="GO" id="GO:0031179">
    <property type="term" value="P:peptide modification"/>
    <property type="evidence" value="ECO:0007669"/>
    <property type="project" value="InterPro"/>
</dbReference>
<dbReference type="Proteomes" id="UP001153737">
    <property type="component" value="Chromosome 5"/>
</dbReference>
<protein>
    <recommendedName>
        <fullName evidence="2">LanC-like protein 3 homolog</fullName>
    </recommendedName>
</protein>
<dbReference type="Gene3D" id="1.50.10.10">
    <property type="match status" value="1"/>
</dbReference>
<comment type="similarity">
    <text evidence="1">Belongs to the LanC-like protein family.</text>
</comment>
<evidence type="ECO:0000256" key="1">
    <source>
        <dbReference type="ARBA" id="ARBA00007179"/>
    </source>
</evidence>
<feature type="binding site" evidence="3">
    <location>
        <position position="352"/>
    </location>
    <ligand>
        <name>Zn(2+)</name>
        <dbReference type="ChEBI" id="CHEBI:29105"/>
    </ligand>
</feature>
<dbReference type="OrthoDB" id="10257263at2759"/>
<name>A0A9P0DVS8_PHACE</name>
<dbReference type="EMBL" id="OU896711">
    <property type="protein sequence ID" value="CAH1169532.1"/>
    <property type="molecule type" value="Genomic_DNA"/>
</dbReference>
<dbReference type="PRINTS" id="PR01950">
    <property type="entry name" value="LANCSUPER"/>
</dbReference>
<dbReference type="PANTHER" id="PTHR12736:SF7">
    <property type="entry name" value="LANC-LIKE PROTEIN 3"/>
    <property type="match status" value="1"/>
</dbReference>